<dbReference type="PANTHER" id="PTHR23110">
    <property type="entry name" value="BTB DOMAIN TRANSCRIPTION FACTOR"/>
    <property type="match status" value="1"/>
</dbReference>
<dbReference type="GO" id="GO:0016199">
    <property type="term" value="P:axon midline choice point recognition"/>
    <property type="evidence" value="ECO:0007669"/>
    <property type="project" value="UniProtKB-ARBA"/>
</dbReference>
<feature type="region of interest" description="Disordered" evidence="6">
    <location>
        <begin position="357"/>
        <end position="402"/>
    </location>
</feature>
<feature type="domain" description="BTB" evidence="7">
    <location>
        <begin position="29"/>
        <end position="94"/>
    </location>
</feature>
<dbReference type="PROSITE" id="PS50097">
    <property type="entry name" value="BTB"/>
    <property type="match status" value="1"/>
</dbReference>
<dbReference type="InterPro" id="IPR000210">
    <property type="entry name" value="BTB/POZ_dom"/>
</dbReference>
<evidence type="ECO:0000256" key="2">
    <source>
        <dbReference type="ARBA" id="ARBA00022782"/>
    </source>
</evidence>
<dbReference type="GO" id="GO:0008406">
    <property type="term" value="P:gonad development"/>
    <property type="evidence" value="ECO:0007669"/>
    <property type="project" value="UniProtKB-ARBA"/>
</dbReference>
<dbReference type="GO" id="GO:0035167">
    <property type="term" value="P:larval lymph gland hemopoiesis"/>
    <property type="evidence" value="ECO:0007669"/>
    <property type="project" value="UniProtKB-ARBA"/>
</dbReference>
<reference evidence="8" key="1">
    <citation type="submission" date="2023-07" db="EMBL/GenBank/DDBJ databases">
        <title>Chromosome-level genome assembly of Artemia franciscana.</title>
        <authorList>
            <person name="Jo E."/>
        </authorList>
    </citation>
    <scope>NUCLEOTIDE SEQUENCE</scope>
    <source>
        <tissue evidence="8">Whole body</tissue>
    </source>
</reference>
<sequence>MEKFVINWNSYSEVFHKTLVQLLTCNEFTDCLLVCEGGQLKAHKFVLSACSPWFRQVLLGIDHPHPVIILQGVKYEELKALMEFVYTGNVTVCENELHKMIEAGKNLKITGLVSQDMLASDQTQDLDKTANFTTEKAFKSCHSTTPSSFIGKSENAQTPEVNPTIAGHTTASHNFSKSEDDSFNNFENFMGHNADFDDEDEDGRENSLNESQKPREGVRGRRGFFESRPEDLADILQSIKNGTSCNLLSKKYGISVATIRKYAIAHGAPKGRNGRQKQVEKRLTEEDREAILRSVKQGVRYVQLAEMYGVSTTAISNFCKIHGCVSRRGRTRLFPSEPCITADTDDGQIPDSENLLPDSELGQQYSANGSDSENMQPEFSSDDGMTRIKNENGTNICETMQY</sequence>
<evidence type="ECO:0000313" key="8">
    <source>
        <dbReference type="EMBL" id="KAK2716302.1"/>
    </source>
</evidence>
<dbReference type="Gene3D" id="3.30.710.10">
    <property type="entry name" value="Potassium Channel Kv1.1, Chain A"/>
    <property type="match status" value="1"/>
</dbReference>
<keyword evidence="1" id="KW-0217">Developmental protein</keyword>
<keyword evidence="3" id="KW-0524">Neurogenesis</keyword>
<dbReference type="GO" id="GO:0007464">
    <property type="term" value="P:R3/R4 cell fate commitment"/>
    <property type="evidence" value="ECO:0007669"/>
    <property type="project" value="UniProtKB-ARBA"/>
</dbReference>
<dbReference type="Proteomes" id="UP001187531">
    <property type="component" value="Unassembled WGS sequence"/>
</dbReference>
<name>A0AA88I6N8_ARTSF</name>
<gene>
    <name evidence="8" type="ORF">QYM36_010768</name>
</gene>
<evidence type="ECO:0000256" key="3">
    <source>
        <dbReference type="ARBA" id="ARBA00022902"/>
    </source>
</evidence>
<dbReference type="EMBL" id="JAVRJZ010000012">
    <property type="protein sequence ID" value="KAK2716302.1"/>
    <property type="molecule type" value="Genomic_DNA"/>
</dbReference>
<dbReference type="AlphaFoldDB" id="A0AA88I6N8"/>
<evidence type="ECO:0000256" key="6">
    <source>
        <dbReference type="SAM" id="MobiDB-lite"/>
    </source>
</evidence>
<evidence type="ECO:0000256" key="4">
    <source>
        <dbReference type="ARBA" id="ARBA00023242"/>
    </source>
</evidence>
<evidence type="ECO:0000256" key="5">
    <source>
        <dbReference type="ARBA" id="ARBA00037382"/>
    </source>
</evidence>
<keyword evidence="2" id="KW-0221">Differentiation</keyword>
<comment type="caution">
    <text evidence="8">The sequence shown here is derived from an EMBL/GenBank/DDBJ whole genome shotgun (WGS) entry which is preliminary data.</text>
</comment>
<dbReference type="GO" id="GO:0045476">
    <property type="term" value="P:nurse cell apoptotic process"/>
    <property type="evidence" value="ECO:0007669"/>
    <property type="project" value="UniProtKB-ARBA"/>
</dbReference>
<dbReference type="SMART" id="SM00225">
    <property type="entry name" value="BTB"/>
    <property type="match status" value="1"/>
</dbReference>
<protein>
    <recommendedName>
        <fullName evidence="7">BTB domain-containing protein</fullName>
    </recommendedName>
</protein>
<proteinExistence type="predicted"/>
<dbReference type="GO" id="GO:0005634">
    <property type="term" value="C:nucleus"/>
    <property type="evidence" value="ECO:0007669"/>
    <property type="project" value="UniProtKB-ARBA"/>
</dbReference>
<dbReference type="GO" id="GO:0048813">
    <property type="term" value="P:dendrite morphogenesis"/>
    <property type="evidence" value="ECO:0007669"/>
    <property type="project" value="UniProtKB-ARBA"/>
</dbReference>
<dbReference type="Pfam" id="PF00651">
    <property type="entry name" value="BTB"/>
    <property type="match status" value="1"/>
</dbReference>
<dbReference type="CDD" id="cd18315">
    <property type="entry name" value="BTB_POZ_BAB-like"/>
    <property type="match status" value="1"/>
</dbReference>
<accession>A0AA88I6N8</accession>
<dbReference type="GO" id="GO:0045467">
    <property type="term" value="P:R7 cell development"/>
    <property type="evidence" value="ECO:0007669"/>
    <property type="project" value="UniProtKB-ARBA"/>
</dbReference>
<comment type="function">
    <text evidence="5">Putative transcription factor required for axon growth and guidance in the central and peripheral nervous systems. Repels CNS axons away from the midline by promoting the expression of the midline repellent sli and its receptor robo.</text>
</comment>
<feature type="compositionally biased region" description="Basic and acidic residues" evidence="6">
    <location>
        <begin position="204"/>
        <end position="224"/>
    </location>
</feature>
<dbReference type="InterPro" id="IPR051095">
    <property type="entry name" value="Dros_DevTransReg"/>
</dbReference>
<feature type="compositionally biased region" description="Polar residues" evidence="6">
    <location>
        <begin position="391"/>
        <end position="402"/>
    </location>
</feature>
<evidence type="ECO:0000256" key="1">
    <source>
        <dbReference type="ARBA" id="ARBA00022473"/>
    </source>
</evidence>
<dbReference type="GO" id="GO:0007526">
    <property type="term" value="P:larval somatic muscle development"/>
    <property type="evidence" value="ECO:0007669"/>
    <property type="project" value="UniProtKB-ARBA"/>
</dbReference>
<evidence type="ECO:0000259" key="7">
    <source>
        <dbReference type="PROSITE" id="PS50097"/>
    </source>
</evidence>
<dbReference type="PANTHER" id="PTHR23110:SF111">
    <property type="entry name" value="LONGITUDINALS LACKING PROTEIN, ISOFORMS F_I_K_T"/>
    <property type="match status" value="1"/>
</dbReference>
<dbReference type="InterPro" id="IPR011333">
    <property type="entry name" value="SKP1/BTB/POZ_sf"/>
</dbReference>
<organism evidence="8 9">
    <name type="scientific">Artemia franciscana</name>
    <name type="common">Brine shrimp</name>
    <name type="synonym">Artemia sanfranciscana</name>
    <dbReference type="NCBI Taxonomy" id="6661"/>
    <lineage>
        <taxon>Eukaryota</taxon>
        <taxon>Metazoa</taxon>
        <taxon>Ecdysozoa</taxon>
        <taxon>Arthropoda</taxon>
        <taxon>Crustacea</taxon>
        <taxon>Branchiopoda</taxon>
        <taxon>Anostraca</taxon>
        <taxon>Artemiidae</taxon>
        <taxon>Artemia</taxon>
    </lineage>
</organism>
<keyword evidence="9" id="KW-1185">Reference proteome</keyword>
<feature type="compositionally biased region" description="Polar residues" evidence="6">
    <location>
        <begin position="361"/>
        <end position="379"/>
    </location>
</feature>
<dbReference type="SUPFAM" id="SSF54695">
    <property type="entry name" value="POZ domain"/>
    <property type="match status" value="1"/>
</dbReference>
<evidence type="ECO:0000313" key="9">
    <source>
        <dbReference type="Proteomes" id="UP001187531"/>
    </source>
</evidence>
<keyword evidence="4" id="KW-0539">Nucleus</keyword>
<feature type="region of interest" description="Disordered" evidence="6">
    <location>
        <begin position="188"/>
        <end position="224"/>
    </location>
</feature>
<dbReference type="GO" id="GO:0006357">
    <property type="term" value="P:regulation of transcription by RNA polymerase II"/>
    <property type="evidence" value="ECO:0007669"/>
    <property type="project" value="TreeGrafter"/>
</dbReference>